<organism evidence="1 2">
    <name type="scientific">Engystomops pustulosus</name>
    <name type="common">Tungara frog</name>
    <name type="synonym">Physalaemus pustulosus</name>
    <dbReference type="NCBI Taxonomy" id="76066"/>
    <lineage>
        <taxon>Eukaryota</taxon>
        <taxon>Metazoa</taxon>
        <taxon>Chordata</taxon>
        <taxon>Craniata</taxon>
        <taxon>Vertebrata</taxon>
        <taxon>Euteleostomi</taxon>
        <taxon>Amphibia</taxon>
        <taxon>Batrachia</taxon>
        <taxon>Anura</taxon>
        <taxon>Neobatrachia</taxon>
        <taxon>Hyloidea</taxon>
        <taxon>Leptodactylidae</taxon>
        <taxon>Leiuperinae</taxon>
        <taxon>Engystomops</taxon>
    </lineage>
</organism>
<evidence type="ECO:0000313" key="1">
    <source>
        <dbReference type="EMBL" id="KAG8536820.1"/>
    </source>
</evidence>
<proteinExistence type="predicted"/>
<keyword evidence="2" id="KW-1185">Reference proteome</keyword>
<dbReference type="Proteomes" id="UP000824782">
    <property type="component" value="Unassembled WGS sequence"/>
</dbReference>
<gene>
    <name evidence="1" type="ORF">GDO81_025617</name>
</gene>
<dbReference type="EMBL" id="WNYA01037815">
    <property type="protein sequence ID" value="KAG8536820.1"/>
    <property type="molecule type" value="Genomic_DNA"/>
</dbReference>
<protein>
    <submittedName>
        <fullName evidence="1">Uncharacterized protein</fullName>
    </submittedName>
</protein>
<dbReference type="AlphaFoldDB" id="A0AAV6YPU4"/>
<accession>A0AAV6YPU4</accession>
<sequence length="82" mass="9380">MRCYWYKSMGTDVGWGPLYGWVCLLLPLQPIHINISLSTIHGFYLVPITESGLEALGGCMVRYTYKQLKSQYALPEELKHLS</sequence>
<comment type="caution">
    <text evidence="1">The sequence shown here is derived from an EMBL/GenBank/DDBJ whole genome shotgun (WGS) entry which is preliminary data.</text>
</comment>
<evidence type="ECO:0000313" key="2">
    <source>
        <dbReference type="Proteomes" id="UP000824782"/>
    </source>
</evidence>
<reference evidence="1" key="1">
    <citation type="thesis" date="2020" institute="ProQuest LLC" country="789 East Eisenhower Parkway, Ann Arbor, MI, USA">
        <title>Comparative Genomics and Chromosome Evolution.</title>
        <authorList>
            <person name="Mudd A.B."/>
        </authorList>
    </citation>
    <scope>NUCLEOTIDE SEQUENCE</scope>
    <source>
        <strain evidence="1">237g6f4</strain>
        <tissue evidence="1">Blood</tissue>
    </source>
</reference>
<name>A0AAV6YPU4_ENGPU</name>